<protein>
    <submittedName>
        <fullName evidence="1">Uncharacterized protein</fullName>
    </submittedName>
</protein>
<name>A0ACB6Z125_THEGA</name>
<evidence type="ECO:0000313" key="1">
    <source>
        <dbReference type="EMBL" id="KAF9642826.1"/>
    </source>
</evidence>
<proteinExistence type="predicted"/>
<keyword evidence="2" id="KW-1185">Reference proteome</keyword>
<accession>A0ACB6Z125</accession>
<reference evidence="1" key="1">
    <citation type="submission" date="2019-10" db="EMBL/GenBank/DDBJ databases">
        <authorList>
            <consortium name="DOE Joint Genome Institute"/>
            <person name="Kuo A."/>
            <person name="Miyauchi S."/>
            <person name="Kiss E."/>
            <person name="Drula E."/>
            <person name="Kohler A."/>
            <person name="Sanchez-Garcia M."/>
            <person name="Andreopoulos B."/>
            <person name="Barry K.W."/>
            <person name="Bonito G."/>
            <person name="Buee M."/>
            <person name="Carver A."/>
            <person name="Chen C."/>
            <person name="Cichocki N."/>
            <person name="Clum A."/>
            <person name="Culley D."/>
            <person name="Crous P.W."/>
            <person name="Fauchery L."/>
            <person name="Girlanda M."/>
            <person name="Hayes R."/>
            <person name="Keri Z."/>
            <person name="Labutti K."/>
            <person name="Lipzen A."/>
            <person name="Lombard V."/>
            <person name="Magnuson J."/>
            <person name="Maillard F."/>
            <person name="Morin E."/>
            <person name="Murat C."/>
            <person name="Nolan M."/>
            <person name="Ohm R."/>
            <person name="Pangilinan J."/>
            <person name="Pereira M."/>
            <person name="Perotto S."/>
            <person name="Peter M."/>
            <person name="Riley R."/>
            <person name="Sitrit Y."/>
            <person name="Stielow B."/>
            <person name="Szollosi G."/>
            <person name="Zifcakova L."/>
            <person name="Stursova M."/>
            <person name="Spatafora J.W."/>
            <person name="Tedersoo L."/>
            <person name="Vaario L.-M."/>
            <person name="Yamada A."/>
            <person name="Yan M."/>
            <person name="Wang P."/>
            <person name="Xu J."/>
            <person name="Bruns T."/>
            <person name="Baldrian P."/>
            <person name="Vilgalys R."/>
            <person name="Henrissat B."/>
            <person name="Grigoriev I.V."/>
            <person name="Hibbett D."/>
            <person name="Nagy L.G."/>
            <person name="Martin F.M."/>
        </authorList>
    </citation>
    <scope>NUCLEOTIDE SEQUENCE</scope>
    <source>
        <strain evidence="1">P2</strain>
    </source>
</reference>
<evidence type="ECO:0000313" key="2">
    <source>
        <dbReference type="Proteomes" id="UP000886501"/>
    </source>
</evidence>
<sequence length="159" mass="17109">MCLRSETPLRSSGTSPVTLTSRARGRVENPLIVSSTGNKLTWACFARFLTPELGGVKITKFAIAPDRDAPSFRPSVKLFKSGLSRVKTQNCDPTHSLFPVVISEDPPSLSPYQGLMGKSMSGLSSLSDPACPSYPMGLSFQGFPTNGVIYITPHVSEPF</sequence>
<dbReference type="Proteomes" id="UP000886501">
    <property type="component" value="Unassembled WGS sequence"/>
</dbReference>
<comment type="caution">
    <text evidence="1">The sequence shown here is derived from an EMBL/GenBank/DDBJ whole genome shotgun (WGS) entry which is preliminary data.</text>
</comment>
<organism evidence="1 2">
    <name type="scientific">Thelephora ganbajun</name>
    <name type="common">Ganba fungus</name>
    <dbReference type="NCBI Taxonomy" id="370292"/>
    <lineage>
        <taxon>Eukaryota</taxon>
        <taxon>Fungi</taxon>
        <taxon>Dikarya</taxon>
        <taxon>Basidiomycota</taxon>
        <taxon>Agaricomycotina</taxon>
        <taxon>Agaricomycetes</taxon>
        <taxon>Thelephorales</taxon>
        <taxon>Thelephoraceae</taxon>
        <taxon>Thelephora</taxon>
    </lineage>
</organism>
<reference evidence="1" key="2">
    <citation type="journal article" date="2020" name="Nat. Commun.">
        <title>Large-scale genome sequencing of mycorrhizal fungi provides insights into the early evolution of symbiotic traits.</title>
        <authorList>
            <person name="Miyauchi S."/>
            <person name="Kiss E."/>
            <person name="Kuo A."/>
            <person name="Drula E."/>
            <person name="Kohler A."/>
            <person name="Sanchez-Garcia M."/>
            <person name="Morin E."/>
            <person name="Andreopoulos B."/>
            <person name="Barry K.W."/>
            <person name="Bonito G."/>
            <person name="Buee M."/>
            <person name="Carver A."/>
            <person name="Chen C."/>
            <person name="Cichocki N."/>
            <person name="Clum A."/>
            <person name="Culley D."/>
            <person name="Crous P.W."/>
            <person name="Fauchery L."/>
            <person name="Girlanda M."/>
            <person name="Hayes R.D."/>
            <person name="Keri Z."/>
            <person name="LaButti K."/>
            <person name="Lipzen A."/>
            <person name="Lombard V."/>
            <person name="Magnuson J."/>
            <person name="Maillard F."/>
            <person name="Murat C."/>
            <person name="Nolan M."/>
            <person name="Ohm R.A."/>
            <person name="Pangilinan J."/>
            <person name="Pereira M.F."/>
            <person name="Perotto S."/>
            <person name="Peter M."/>
            <person name="Pfister S."/>
            <person name="Riley R."/>
            <person name="Sitrit Y."/>
            <person name="Stielow J.B."/>
            <person name="Szollosi G."/>
            <person name="Zifcakova L."/>
            <person name="Stursova M."/>
            <person name="Spatafora J.W."/>
            <person name="Tedersoo L."/>
            <person name="Vaario L.M."/>
            <person name="Yamada A."/>
            <person name="Yan M."/>
            <person name="Wang P."/>
            <person name="Xu J."/>
            <person name="Bruns T."/>
            <person name="Baldrian P."/>
            <person name="Vilgalys R."/>
            <person name="Dunand C."/>
            <person name="Henrissat B."/>
            <person name="Grigoriev I.V."/>
            <person name="Hibbett D."/>
            <person name="Nagy L.G."/>
            <person name="Martin F.M."/>
        </authorList>
    </citation>
    <scope>NUCLEOTIDE SEQUENCE</scope>
    <source>
        <strain evidence="1">P2</strain>
    </source>
</reference>
<gene>
    <name evidence="1" type="ORF">BDM02DRAFT_1857877</name>
</gene>
<dbReference type="EMBL" id="MU118345">
    <property type="protein sequence ID" value="KAF9642826.1"/>
    <property type="molecule type" value="Genomic_DNA"/>
</dbReference>